<sequence length="184" mass="21125">MSKSVKEVFLSRGLDFPKFDTVDSESADYEERHYETAKWVSTVVTANEENEAAKKGFWKLFNYIQGKNEKGTKIEMTIPVLKLVTHGSTSYTVSFFVPFLHQSSPLAPSEEEVIIEEKGEMTVFVRCFGGFVRGDKNSGEARLLAESLKRDGKSFQEDFYYTAGYDSPFKLLNRHNEVWYLKKN</sequence>
<dbReference type="InterPro" id="IPR006917">
    <property type="entry name" value="SOUL_heme-bd"/>
</dbReference>
<name>A0A444TZI9_ACIRT</name>
<dbReference type="GO" id="GO:0020037">
    <property type="term" value="F:heme binding"/>
    <property type="evidence" value="ECO:0007669"/>
    <property type="project" value="TreeGrafter"/>
</dbReference>
<dbReference type="Proteomes" id="UP000289886">
    <property type="component" value="Unassembled WGS sequence"/>
</dbReference>
<dbReference type="AlphaFoldDB" id="A0A444TZI9"/>
<organism evidence="2 3">
    <name type="scientific">Acipenser ruthenus</name>
    <name type="common">Sterlet sturgeon</name>
    <dbReference type="NCBI Taxonomy" id="7906"/>
    <lineage>
        <taxon>Eukaryota</taxon>
        <taxon>Metazoa</taxon>
        <taxon>Chordata</taxon>
        <taxon>Craniata</taxon>
        <taxon>Vertebrata</taxon>
        <taxon>Euteleostomi</taxon>
        <taxon>Actinopterygii</taxon>
        <taxon>Chondrostei</taxon>
        <taxon>Acipenseriformes</taxon>
        <taxon>Acipenseridae</taxon>
        <taxon>Acipenser</taxon>
    </lineage>
</organism>
<dbReference type="GO" id="GO:0005737">
    <property type="term" value="C:cytoplasm"/>
    <property type="evidence" value="ECO:0007669"/>
    <property type="project" value="TreeGrafter"/>
</dbReference>
<dbReference type="EMBL" id="SCEB01215665">
    <property type="protein sequence ID" value="RXM28354.1"/>
    <property type="molecule type" value="Genomic_DNA"/>
</dbReference>
<gene>
    <name evidence="2" type="ORF">EOD39_2646</name>
</gene>
<evidence type="ECO:0000256" key="1">
    <source>
        <dbReference type="ARBA" id="ARBA00009817"/>
    </source>
</evidence>
<dbReference type="Pfam" id="PF04832">
    <property type="entry name" value="SOUL"/>
    <property type="match status" value="1"/>
</dbReference>
<evidence type="ECO:0000313" key="2">
    <source>
        <dbReference type="EMBL" id="RXM28354.1"/>
    </source>
</evidence>
<comment type="caution">
    <text evidence="2">The sequence shown here is derived from an EMBL/GenBank/DDBJ whole genome shotgun (WGS) entry which is preliminary data.</text>
</comment>
<protein>
    <submittedName>
        <fullName evidence="2">Heme-binding protein 2</fullName>
    </submittedName>
</protein>
<proteinExistence type="inferred from homology"/>
<dbReference type="FunFam" id="3.20.80.10:FF:000015">
    <property type="entry name" value="Heme-binding protein soul2"/>
    <property type="match status" value="1"/>
</dbReference>
<reference evidence="2 3" key="1">
    <citation type="submission" date="2019-01" db="EMBL/GenBank/DDBJ databases">
        <title>Draft Genome and Complete Hox-Cluster Characterization of the Sterlet Sturgeon (Acipenser ruthenus).</title>
        <authorList>
            <person name="Wei Q."/>
        </authorList>
    </citation>
    <scope>NUCLEOTIDE SEQUENCE [LARGE SCALE GENOMIC DNA]</scope>
    <source>
        <strain evidence="2">WHYD16114868_AA</strain>
        <tissue evidence="2">Blood</tissue>
    </source>
</reference>
<dbReference type="SUPFAM" id="SSF55136">
    <property type="entry name" value="Probable bacterial effector-binding domain"/>
    <property type="match status" value="1"/>
</dbReference>
<keyword evidence="3" id="KW-1185">Reference proteome</keyword>
<evidence type="ECO:0000313" key="3">
    <source>
        <dbReference type="Proteomes" id="UP000289886"/>
    </source>
</evidence>
<comment type="similarity">
    <text evidence="1">Belongs to the HEBP family.</text>
</comment>
<accession>A0A444TZI9</accession>
<dbReference type="InterPro" id="IPR011256">
    <property type="entry name" value="Reg_factor_effector_dom_sf"/>
</dbReference>
<dbReference type="PANTHER" id="PTHR11220:SF69">
    <property type="entry name" value="HEME-BINDING PROTEIN 2"/>
    <property type="match status" value="1"/>
</dbReference>
<dbReference type="PANTHER" id="PTHR11220">
    <property type="entry name" value="HEME-BINDING PROTEIN-RELATED"/>
    <property type="match status" value="1"/>
</dbReference>
<dbReference type="Gene3D" id="3.20.80.10">
    <property type="entry name" value="Regulatory factor, effector binding domain"/>
    <property type="match status" value="1"/>
</dbReference>